<comment type="caution">
    <text evidence="1">The sequence shown here is derived from an EMBL/GenBank/DDBJ whole genome shotgun (WGS) entry which is preliminary data.</text>
</comment>
<sequence>MGLDDEDDDDVAQVPSEFNVSPPPFQVITECSDDEEDGLDVRLNGRAPDRIGALPFESGSSDDDEDDDDEGPDDFSISGTDYRSRRRRNRSSTALAEAEEAVQIATQEAVRAVGGELLTPSARFHIEPDKSRCTIRFDPPISGRFILLKMWNPRRSSHANIDIRAVIAKGFAGPRFFPSVDLR</sequence>
<organism evidence="1 2">
    <name type="scientific">Nemania bipapillata</name>
    <dbReference type="NCBI Taxonomy" id="110536"/>
    <lineage>
        <taxon>Eukaryota</taxon>
        <taxon>Fungi</taxon>
        <taxon>Dikarya</taxon>
        <taxon>Ascomycota</taxon>
        <taxon>Pezizomycotina</taxon>
        <taxon>Sordariomycetes</taxon>
        <taxon>Xylariomycetidae</taxon>
        <taxon>Xylariales</taxon>
        <taxon>Xylariaceae</taxon>
        <taxon>Nemania</taxon>
    </lineage>
</organism>
<dbReference type="Proteomes" id="UP001153334">
    <property type="component" value="Unassembled WGS sequence"/>
</dbReference>
<dbReference type="EMBL" id="JAPESX010000098">
    <property type="protein sequence ID" value="KAJ8123313.1"/>
    <property type="molecule type" value="Genomic_DNA"/>
</dbReference>
<proteinExistence type="predicted"/>
<protein>
    <submittedName>
        <fullName evidence="1">Uncharacterized protein</fullName>
    </submittedName>
</protein>
<gene>
    <name evidence="1" type="ORF">ONZ43_g708</name>
</gene>
<reference evidence="1" key="1">
    <citation type="submission" date="2022-11" db="EMBL/GenBank/DDBJ databases">
        <title>Genome Sequence of Nemania bipapillata.</title>
        <authorList>
            <person name="Buettner E."/>
        </authorList>
    </citation>
    <scope>NUCLEOTIDE SEQUENCE</scope>
    <source>
        <strain evidence="1">CP14</strain>
    </source>
</reference>
<evidence type="ECO:0000313" key="2">
    <source>
        <dbReference type="Proteomes" id="UP001153334"/>
    </source>
</evidence>
<name>A0ACC2J816_9PEZI</name>
<accession>A0ACC2J816</accession>
<evidence type="ECO:0000313" key="1">
    <source>
        <dbReference type="EMBL" id="KAJ8123313.1"/>
    </source>
</evidence>
<keyword evidence="2" id="KW-1185">Reference proteome</keyword>